<evidence type="ECO:0000259" key="4">
    <source>
        <dbReference type="Pfam" id="PF00486"/>
    </source>
</evidence>
<dbReference type="GO" id="GO:0003677">
    <property type="term" value="F:DNA binding"/>
    <property type="evidence" value="ECO:0007669"/>
    <property type="project" value="UniProtKB-KW"/>
</dbReference>
<accession>A0A4P5PI42</accession>
<dbReference type="AlphaFoldDB" id="A0A4P5PI42"/>
<dbReference type="EMBL" id="BJCC01000031">
    <property type="protein sequence ID" value="GCF95322.1"/>
    <property type="molecule type" value="Genomic_DNA"/>
</dbReference>
<reference evidence="6" key="1">
    <citation type="submission" date="2019-02" db="EMBL/GenBank/DDBJ databases">
        <title>Draft genome sequence of Enterococcus sp. Gos25-1.</title>
        <authorList>
            <person name="Tanaka N."/>
            <person name="Shiwa Y."/>
            <person name="Fujita N."/>
        </authorList>
    </citation>
    <scope>NUCLEOTIDE SEQUENCE [LARGE SCALE GENOMIC DNA]</scope>
    <source>
        <strain evidence="6">Gos25-1</strain>
    </source>
</reference>
<evidence type="ECO:0000256" key="3">
    <source>
        <dbReference type="ARBA" id="ARBA00023163"/>
    </source>
</evidence>
<dbReference type="GO" id="GO:0000160">
    <property type="term" value="P:phosphorelay signal transduction system"/>
    <property type="evidence" value="ECO:0007669"/>
    <property type="project" value="InterPro"/>
</dbReference>
<dbReference type="SUPFAM" id="SSF46894">
    <property type="entry name" value="C-terminal effector domain of the bipartite response regulators"/>
    <property type="match status" value="1"/>
</dbReference>
<organism evidence="5 6">
    <name type="scientific">Enterococcus florum</name>
    <dbReference type="NCBI Taxonomy" id="2480627"/>
    <lineage>
        <taxon>Bacteria</taxon>
        <taxon>Bacillati</taxon>
        <taxon>Bacillota</taxon>
        <taxon>Bacilli</taxon>
        <taxon>Lactobacillales</taxon>
        <taxon>Enterococcaceae</taxon>
        <taxon>Enterococcus</taxon>
    </lineage>
</organism>
<dbReference type="InterPro" id="IPR016032">
    <property type="entry name" value="Sig_transdc_resp-reg_C-effctor"/>
</dbReference>
<gene>
    <name evidence="5" type="ORF">NRIC_32130</name>
</gene>
<dbReference type="InterPro" id="IPR036388">
    <property type="entry name" value="WH-like_DNA-bd_sf"/>
</dbReference>
<keyword evidence="1" id="KW-0805">Transcription regulation</keyword>
<dbReference type="Proteomes" id="UP000290567">
    <property type="component" value="Unassembled WGS sequence"/>
</dbReference>
<proteinExistence type="predicted"/>
<protein>
    <submittedName>
        <fullName evidence="5">Transcriptional regulator</fullName>
    </submittedName>
</protein>
<dbReference type="Pfam" id="PF00486">
    <property type="entry name" value="Trans_reg_C"/>
    <property type="match status" value="1"/>
</dbReference>
<evidence type="ECO:0000313" key="5">
    <source>
        <dbReference type="EMBL" id="GCF95322.1"/>
    </source>
</evidence>
<keyword evidence="3" id="KW-0804">Transcription</keyword>
<dbReference type="OrthoDB" id="2191463at2"/>
<dbReference type="GO" id="GO:0006355">
    <property type="term" value="P:regulation of DNA-templated transcription"/>
    <property type="evidence" value="ECO:0007669"/>
    <property type="project" value="InterPro"/>
</dbReference>
<keyword evidence="2" id="KW-0238">DNA-binding</keyword>
<dbReference type="RefSeq" id="WP_146623719.1">
    <property type="nucleotide sequence ID" value="NZ_BJCC01000031.1"/>
</dbReference>
<evidence type="ECO:0000256" key="1">
    <source>
        <dbReference type="ARBA" id="ARBA00023015"/>
    </source>
</evidence>
<dbReference type="InterPro" id="IPR001867">
    <property type="entry name" value="OmpR/PhoB-type_DNA-bd"/>
</dbReference>
<name>A0A4P5PI42_9ENTE</name>
<keyword evidence="6" id="KW-1185">Reference proteome</keyword>
<comment type="caution">
    <text evidence="5">The sequence shown here is derived from an EMBL/GenBank/DDBJ whole genome shotgun (WGS) entry which is preliminary data.</text>
</comment>
<sequence length="244" mass="27674">MARTEGRVNGIDESMKRILIFTQNILNEKEIQQNIQRLNYEVFVSESLSDFSTAKEILDYFSVIIMSETLSNATTEQLVPKLIEDHHILIKKEGKLEERVVIGHRTIRTIDAKISLEELREVLISFFPVKTVVAEEPKARREFPSLNRLDMKVLAGLEMQNGHAVSRSDLCGLVWGSDYKISSKLSQLSIIVKRINQKFAAENIQDVYIDTIWGVGYKLVGNVDGIVAPTAPGTFENLAFEEFE</sequence>
<feature type="domain" description="OmpR/PhoB-type" evidence="4">
    <location>
        <begin position="146"/>
        <end position="219"/>
    </location>
</feature>
<evidence type="ECO:0000313" key="6">
    <source>
        <dbReference type="Proteomes" id="UP000290567"/>
    </source>
</evidence>
<dbReference type="Gene3D" id="1.10.10.10">
    <property type="entry name" value="Winged helix-like DNA-binding domain superfamily/Winged helix DNA-binding domain"/>
    <property type="match status" value="1"/>
</dbReference>
<evidence type="ECO:0000256" key="2">
    <source>
        <dbReference type="ARBA" id="ARBA00023125"/>
    </source>
</evidence>